<dbReference type="AlphaFoldDB" id="A0A445EX61"/>
<evidence type="ECO:0000259" key="2">
    <source>
        <dbReference type="Pfam" id="PF09791"/>
    </source>
</evidence>
<evidence type="ECO:0000313" key="3">
    <source>
        <dbReference type="EMBL" id="RYR80015.1"/>
    </source>
</evidence>
<organism evidence="3 4">
    <name type="scientific">Arachis hypogaea</name>
    <name type="common">Peanut</name>
    <dbReference type="NCBI Taxonomy" id="3818"/>
    <lineage>
        <taxon>Eukaryota</taxon>
        <taxon>Viridiplantae</taxon>
        <taxon>Streptophyta</taxon>
        <taxon>Embryophyta</taxon>
        <taxon>Tracheophyta</taxon>
        <taxon>Spermatophyta</taxon>
        <taxon>Magnoliopsida</taxon>
        <taxon>eudicotyledons</taxon>
        <taxon>Gunneridae</taxon>
        <taxon>Pentapetalae</taxon>
        <taxon>rosids</taxon>
        <taxon>fabids</taxon>
        <taxon>Fabales</taxon>
        <taxon>Fabaceae</taxon>
        <taxon>Papilionoideae</taxon>
        <taxon>50 kb inversion clade</taxon>
        <taxon>dalbergioids sensu lato</taxon>
        <taxon>Dalbergieae</taxon>
        <taxon>Pterocarpus clade</taxon>
        <taxon>Arachis</taxon>
    </lineage>
</organism>
<feature type="compositionally biased region" description="Pro residues" evidence="1">
    <location>
        <begin position="62"/>
        <end position="76"/>
    </location>
</feature>
<dbReference type="PANTHER" id="PTHR21193:SF3">
    <property type="entry name" value="OXIDOREDUCTASE-LIKE DOMAIN-CONTAINING PROTEIN 1"/>
    <property type="match status" value="1"/>
</dbReference>
<name>A0A445EX61_ARAHY</name>
<dbReference type="InterPro" id="IPR039251">
    <property type="entry name" value="OXLD1"/>
</dbReference>
<dbReference type="InterPro" id="IPR019180">
    <property type="entry name" value="Oxidoreductase-like_N"/>
</dbReference>
<reference evidence="3 4" key="1">
    <citation type="submission" date="2019-01" db="EMBL/GenBank/DDBJ databases">
        <title>Sequencing of cultivated peanut Arachis hypogaea provides insights into genome evolution and oil improvement.</title>
        <authorList>
            <person name="Chen X."/>
        </authorList>
    </citation>
    <scope>NUCLEOTIDE SEQUENCE [LARGE SCALE GENOMIC DNA]</scope>
    <source>
        <strain evidence="4">cv. Fuhuasheng</strain>
        <tissue evidence="3">Leaves</tissue>
    </source>
</reference>
<proteinExistence type="predicted"/>
<comment type="caution">
    <text evidence="3">The sequence shown here is derived from an EMBL/GenBank/DDBJ whole genome shotgun (WGS) entry which is preliminary data.</text>
</comment>
<gene>
    <name evidence="3" type="ORF">Ahy_A01g004802</name>
</gene>
<dbReference type="Gramene" id="arahy.Tifrunner.gnm2.ann2.Ah01g011600.1">
    <property type="protein sequence ID" value="arahy.Tifrunner.gnm2.ann2.Ah01g011600.1-CDS-1"/>
    <property type="gene ID" value="arahy.Tifrunner.gnm2.ann2.Ah01g011600"/>
</dbReference>
<dbReference type="Proteomes" id="UP000289738">
    <property type="component" value="Chromosome A01"/>
</dbReference>
<sequence length="116" mass="12984">MRAGACSYFTQKLLPFNRNNTLPLHQSPSPFFLRMASQGARASITPASHPIQPKPEADKNPDPPPHNSPKDIPPPPEKPEPGDCCGSGCVPCVWDTYYDELEEYNRLYKQDPNHKP</sequence>
<feature type="region of interest" description="Disordered" evidence="1">
    <location>
        <begin position="34"/>
        <end position="83"/>
    </location>
</feature>
<dbReference type="Pfam" id="PF09791">
    <property type="entry name" value="Oxidored-like"/>
    <property type="match status" value="1"/>
</dbReference>
<accession>A0A445EX61</accession>
<dbReference type="STRING" id="3818.A0A445EX61"/>
<feature type="domain" description="Oxidoreductase-like" evidence="2">
    <location>
        <begin position="72"/>
        <end position="107"/>
    </location>
</feature>
<keyword evidence="4" id="KW-1185">Reference proteome</keyword>
<evidence type="ECO:0000256" key="1">
    <source>
        <dbReference type="SAM" id="MobiDB-lite"/>
    </source>
</evidence>
<dbReference type="PANTHER" id="PTHR21193">
    <property type="entry name" value="OXIDOREDUCTASE-LIKE DOMAIN-CONTAINING PROTEIN 1"/>
    <property type="match status" value="1"/>
</dbReference>
<dbReference type="EMBL" id="SDMP01000001">
    <property type="protein sequence ID" value="RYR80015.1"/>
    <property type="molecule type" value="Genomic_DNA"/>
</dbReference>
<protein>
    <recommendedName>
        <fullName evidence="2">Oxidoreductase-like domain-containing protein</fullName>
    </recommendedName>
</protein>
<evidence type="ECO:0000313" key="4">
    <source>
        <dbReference type="Proteomes" id="UP000289738"/>
    </source>
</evidence>